<dbReference type="KEGG" id="cvn:111111086"/>
<evidence type="ECO:0000313" key="3">
    <source>
        <dbReference type="RefSeq" id="XP_022303562.1"/>
    </source>
</evidence>
<sequence length="696" mass="79506">MTIENLVVDCSHAIYPGQIGVAIGRAQTTDGLCVKNFKPSLCRAHPTTVQKFYRECQYGEIKNDCTCCRNKKRQERKNKEDNGDDHDDDDDDDNDDGGGNDDADDKVEDDGYPCSESDLSDFEYDIIKEIENQEKMANNTEELEQVLSYILEEFEETPFHNDAVETKNEILLAPNPFIKGFQSHKSEVQNICSIVFPKEKCKFVQTDFRKFYTHFNAYISSDGFKRDTQKICDTYHSKELIYRFMTTSMFKVQKDILKEVAQREEKEIPSVLEKISQDKQLSGPGRGKIRYIGGYVIAKLKYRNSRVVKRSAFAPGKEQMMGECKRRKELLNFLCSTEADLFDNTADPESLLETKRKQNLSGSLCNISDVMFDFFQVLELKSRQLFTYEKLVATKWKFFEVVKKLLIEDLDLKNSFTVLFRDFKEKDCDHAIESSEPFCDSCKICSSLVYLYTEIMSLFIKVSMNQFRKDFLTALSVEKSKALRQKLKTREDKNKKSFNLKEVPNDTSLNKLASHLRIKSEIMRQPDILEKNCTKAQLLDLCRAYGVQIAKNKKKAEINQALVKAVLDSDSMKKPDALDPSGSNNPVLPDVGGPSSSDIDMVEAHVNQPGTSAIILEPQESHLARGRSLECPGPSSNTSSSFQQRNLTIQLLLQHHLGQRVAVNENHLKARVKPKQRNRNLNSPVEDAVMNVQKML</sequence>
<reference evidence="3" key="1">
    <citation type="submission" date="2025-08" db="UniProtKB">
        <authorList>
            <consortium name="RefSeq"/>
        </authorList>
    </citation>
    <scope>IDENTIFICATION</scope>
    <source>
        <tissue evidence="3">Whole sample</tissue>
    </source>
</reference>
<name>A0A8B8BJN7_CRAVI</name>
<dbReference type="GeneID" id="111111086"/>
<accession>A0A8B8BJN7</accession>
<feature type="region of interest" description="Disordered" evidence="1">
    <location>
        <begin position="76"/>
        <end position="118"/>
    </location>
</feature>
<proteinExistence type="predicted"/>
<dbReference type="AlphaFoldDB" id="A0A8B8BJN7"/>
<protein>
    <submittedName>
        <fullName evidence="3">Uncharacterized protein LOC111111086</fullName>
    </submittedName>
</protein>
<dbReference type="OrthoDB" id="6160603at2759"/>
<keyword evidence="2" id="KW-1185">Reference proteome</keyword>
<dbReference type="RefSeq" id="XP_022303562.1">
    <property type="nucleotide sequence ID" value="XM_022447854.1"/>
</dbReference>
<dbReference type="Proteomes" id="UP000694844">
    <property type="component" value="Chromosome 9"/>
</dbReference>
<evidence type="ECO:0000313" key="2">
    <source>
        <dbReference type="Proteomes" id="UP000694844"/>
    </source>
</evidence>
<organism evidence="2 3">
    <name type="scientific">Crassostrea virginica</name>
    <name type="common">Eastern oyster</name>
    <dbReference type="NCBI Taxonomy" id="6565"/>
    <lineage>
        <taxon>Eukaryota</taxon>
        <taxon>Metazoa</taxon>
        <taxon>Spiralia</taxon>
        <taxon>Lophotrochozoa</taxon>
        <taxon>Mollusca</taxon>
        <taxon>Bivalvia</taxon>
        <taxon>Autobranchia</taxon>
        <taxon>Pteriomorphia</taxon>
        <taxon>Ostreida</taxon>
        <taxon>Ostreoidea</taxon>
        <taxon>Ostreidae</taxon>
        <taxon>Crassostrea</taxon>
    </lineage>
</organism>
<feature type="region of interest" description="Disordered" evidence="1">
    <location>
        <begin position="572"/>
        <end position="594"/>
    </location>
</feature>
<gene>
    <name evidence="3" type="primary">LOC111111086</name>
</gene>
<evidence type="ECO:0000256" key="1">
    <source>
        <dbReference type="SAM" id="MobiDB-lite"/>
    </source>
</evidence>
<feature type="compositionally biased region" description="Acidic residues" evidence="1">
    <location>
        <begin position="82"/>
        <end position="111"/>
    </location>
</feature>